<gene>
    <name evidence="1" type="ORF">CASFOL_023846</name>
</gene>
<sequence>MHNSSVEIFFSRKNAFLASSRMKVLQRIALSLFSEQFIVQTLT</sequence>
<accession>A0ABD3CN13</accession>
<comment type="caution">
    <text evidence="1">The sequence shown here is derived from an EMBL/GenBank/DDBJ whole genome shotgun (WGS) entry which is preliminary data.</text>
</comment>
<name>A0ABD3CN13_9LAMI</name>
<protein>
    <submittedName>
        <fullName evidence="1">Uncharacterized protein</fullName>
    </submittedName>
</protein>
<keyword evidence="2" id="KW-1185">Reference proteome</keyword>
<dbReference type="AlphaFoldDB" id="A0ABD3CN13"/>
<proteinExistence type="predicted"/>
<evidence type="ECO:0000313" key="2">
    <source>
        <dbReference type="Proteomes" id="UP001632038"/>
    </source>
</evidence>
<organism evidence="1 2">
    <name type="scientific">Castilleja foliolosa</name>
    <dbReference type="NCBI Taxonomy" id="1961234"/>
    <lineage>
        <taxon>Eukaryota</taxon>
        <taxon>Viridiplantae</taxon>
        <taxon>Streptophyta</taxon>
        <taxon>Embryophyta</taxon>
        <taxon>Tracheophyta</taxon>
        <taxon>Spermatophyta</taxon>
        <taxon>Magnoliopsida</taxon>
        <taxon>eudicotyledons</taxon>
        <taxon>Gunneridae</taxon>
        <taxon>Pentapetalae</taxon>
        <taxon>asterids</taxon>
        <taxon>lamiids</taxon>
        <taxon>Lamiales</taxon>
        <taxon>Orobanchaceae</taxon>
        <taxon>Pedicularideae</taxon>
        <taxon>Castillejinae</taxon>
        <taxon>Castilleja</taxon>
    </lineage>
</organism>
<dbReference type="EMBL" id="JAVIJP010000032">
    <property type="protein sequence ID" value="KAL3630862.1"/>
    <property type="molecule type" value="Genomic_DNA"/>
</dbReference>
<reference evidence="2" key="1">
    <citation type="journal article" date="2024" name="IScience">
        <title>Strigolactones Initiate the Formation of Haustorium-like Structures in Castilleja.</title>
        <authorList>
            <person name="Buerger M."/>
            <person name="Peterson D."/>
            <person name="Chory J."/>
        </authorList>
    </citation>
    <scope>NUCLEOTIDE SEQUENCE [LARGE SCALE GENOMIC DNA]</scope>
</reference>
<evidence type="ECO:0000313" key="1">
    <source>
        <dbReference type="EMBL" id="KAL3630862.1"/>
    </source>
</evidence>
<dbReference type="Proteomes" id="UP001632038">
    <property type="component" value="Unassembled WGS sequence"/>
</dbReference>